<reference evidence="1" key="1">
    <citation type="submission" date="2020-03" db="EMBL/GenBank/DDBJ databases">
        <title>Transcriptomic Profiling of the Digestive Tract of the Rat Flea, Xenopsylla cheopis, Following Blood Feeding and Infection with Yersinia pestis.</title>
        <authorList>
            <person name="Bland D.M."/>
            <person name="Martens C.A."/>
            <person name="Virtaneva K."/>
            <person name="Kanakabandi K."/>
            <person name="Long D."/>
            <person name="Rosenke R."/>
            <person name="Saturday G.A."/>
            <person name="Hoyt F.H."/>
            <person name="Bruno D.P."/>
            <person name="Ribeiro J.M.C."/>
            <person name="Hinnebusch J."/>
        </authorList>
    </citation>
    <scope>NUCLEOTIDE SEQUENCE</scope>
</reference>
<dbReference type="PANTHER" id="PTHR13318">
    <property type="entry name" value="PARTNER OF PAIRED, ISOFORM B-RELATED"/>
    <property type="match status" value="1"/>
</dbReference>
<sequence>MPLRIPPLSLREIALNQSCNLINNACENISKKYDSYDAANCEEIVSQLNQYLFTNVCSVLLDEMLQIESSRACNTIRDRRIFIAILTNSNTRSFKVETPKDFHIPKQFWMALFHSLTNLVNLDLALICNDKMLSIIGKSCPKLEYINATSSCKRIKSDFNALLLSRNVSDKGLQHLLGCQYLRKLIIDEPRGKFSHGITYKGLEELLLKLKYLEEINFTDIASIINKSSLECIKLNLKKITQFKISRDKIIVFEKCCPNLRSLELTNFGCDEKETYTSLEYLAESTINLENIKLSYFSYNCAVQKYFQLKGQYLTMITFYGNAGKSIAAKDVYHIGKFCPNLTYLQIEKLAFFDKGLTEGIKKLEMFKHLKTLRLSGLKWDVESILPLCLSHANNIEKISLIINDENYSDYNPYRVQKVLFKILQTNPKILESLRELNLHRPITVGMRFLKFLFEKCVVLKSLGVWCESEYCLLLEDLIDLENYDIKFQYNLE</sequence>
<organism evidence="1">
    <name type="scientific">Xenopsylla cheopis</name>
    <name type="common">Oriental rat flea</name>
    <name type="synonym">Pulex cheopis</name>
    <dbReference type="NCBI Taxonomy" id="163159"/>
    <lineage>
        <taxon>Eukaryota</taxon>
        <taxon>Metazoa</taxon>
        <taxon>Ecdysozoa</taxon>
        <taxon>Arthropoda</taxon>
        <taxon>Hexapoda</taxon>
        <taxon>Insecta</taxon>
        <taxon>Pterygota</taxon>
        <taxon>Neoptera</taxon>
        <taxon>Endopterygota</taxon>
        <taxon>Siphonaptera</taxon>
        <taxon>Pulicidae</taxon>
        <taxon>Xenopsyllinae</taxon>
        <taxon>Xenopsylla</taxon>
    </lineage>
</organism>
<dbReference type="GO" id="GO:0031146">
    <property type="term" value="P:SCF-dependent proteasomal ubiquitin-dependent protein catabolic process"/>
    <property type="evidence" value="ECO:0007669"/>
    <property type="project" value="TreeGrafter"/>
</dbReference>
<dbReference type="AlphaFoldDB" id="A0A6M2DGI4"/>
<dbReference type="InterPro" id="IPR032675">
    <property type="entry name" value="LRR_dom_sf"/>
</dbReference>
<dbReference type="EMBL" id="GIIL01000452">
    <property type="protein sequence ID" value="NOV44178.1"/>
    <property type="molecule type" value="Transcribed_RNA"/>
</dbReference>
<dbReference type="SUPFAM" id="SSF52047">
    <property type="entry name" value="RNI-like"/>
    <property type="match status" value="1"/>
</dbReference>
<proteinExistence type="predicted"/>
<evidence type="ECO:0000313" key="1">
    <source>
        <dbReference type="EMBL" id="NOV44178.1"/>
    </source>
</evidence>
<dbReference type="Gene3D" id="3.80.10.10">
    <property type="entry name" value="Ribonuclease Inhibitor"/>
    <property type="match status" value="2"/>
</dbReference>
<protein>
    <submittedName>
        <fullName evidence="1">Uncharacterized protein</fullName>
    </submittedName>
</protein>
<accession>A0A6M2DGI4</accession>
<dbReference type="GO" id="GO:0019005">
    <property type="term" value="C:SCF ubiquitin ligase complex"/>
    <property type="evidence" value="ECO:0007669"/>
    <property type="project" value="TreeGrafter"/>
</dbReference>
<name>A0A6M2DGI4_XENCH</name>